<dbReference type="EMBL" id="CAJVPY010005497">
    <property type="protein sequence ID" value="CAG8644345.1"/>
    <property type="molecule type" value="Genomic_DNA"/>
</dbReference>
<dbReference type="Proteomes" id="UP000789405">
    <property type="component" value="Unassembled WGS sequence"/>
</dbReference>
<name>A0A9N9H0V0_9GLOM</name>
<feature type="compositionally biased region" description="Polar residues" evidence="1">
    <location>
        <begin position="238"/>
        <end position="252"/>
    </location>
</feature>
<feature type="region of interest" description="Disordered" evidence="1">
    <location>
        <begin position="193"/>
        <end position="257"/>
    </location>
</feature>
<reference evidence="2" key="1">
    <citation type="submission" date="2021-06" db="EMBL/GenBank/DDBJ databases">
        <authorList>
            <person name="Kallberg Y."/>
            <person name="Tangrot J."/>
            <person name="Rosling A."/>
        </authorList>
    </citation>
    <scope>NUCLEOTIDE SEQUENCE</scope>
    <source>
        <strain evidence="2">MA453B</strain>
    </source>
</reference>
<evidence type="ECO:0000313" key="3">
    <source>
        <dbReference type="Proteomes" id="UP000789405"/>
    </source>
</evidence>
<feature type="non-terminal residue" evidence="2">
    <location>
        <position position="405"/>
    </location>
</feature>
<protein>
    <submittedName>
        <fullName evidence="2">17451_t:CDS:1</fullName>
    </submittedName>
</protein>
<dbReference type="AlphaFoldDB" id="A0A9N9H0V0"/>
<keyword evidence="3" id="KW-1185">Reference proteome</keyword>
<evidence type="ECO:0000313" key="2">
    <source>
        <dbReference type="EMBL" id="CAG8644345.1"/>
    </source>
</evidence>
<gene>
    <name evidence="2" type="ORF">DERYTH_LOCUS9832</name>
</gene>
<proteinExistence type="predicted"/>
<feature type="compositionally biased region" description="Polar residues" evidence="1">
    <location>
        <begin position="205"/>
        <end position="216"/>
    </location>
</feature>
<organism evidence="2 3">
    <name type="scientific">Dentiscutata erythropus</name>
    <dbReference type="NCBI Taxonomy" id="1348616"/>
    <lineage>
        <taxon>Eukaryota</taxon>
        <taxon>Fungi</taxon>
        <taxon>Fungi incertae sedis</taxon>
        <taxon>Mucoromycota</taxon>
        <taxon>Glomeromycotina</taxon>
        <taxon>Glomeromycetes</taxon>
        <taxon>Diversisporales</taxon>
        <taxon>Gigasporaceae</taxon>
        <taxon>Dentiscutata</taxon>
    </lineage>
</organism>
<sequence length="405" mass="45896">MSCRIRKNEIPKVSLSKIDYENYKNKFPSLLKAIKDENNFTNYFFTAAHIYANKLESKKIIDNVNPNPNKNTQITIDVDKFSLNDSDSVSESSTSDNEHDKRQLRYDQQLIANKIAVQTKSNNSCLQPTNTNNVWQHNINTINNVWKSVHKTYVNVLHKTLLEKELKSTNKKLVVTEKELESTNEKLAIIEKELKSTKKKPPKENLNSRQEASNPCSDDGHISILDNQQDNPDPHQQEIPNSCQETPTPNSHSDQDNQNKEIYYNNLYPISFQSSLKNEYSLPNSLNENILFFSQDTIISDSSEDFLASESPTFELEVFKNNVNYFNFATIPSEDLLTMNELKKIGDKINALDLLVVSVICSGGLFVKLALSPTYSEPGISEEAATELTAVKEEAATEVTATTEE</sequence>
<evidence type="ECO:0000256" key="1">
    <source>
        <dbReference type="SAM" id="MobiDB-lite"/>
    </source>
</evidence>
<accession>A0A9N9H0V0</accession>
<comment type="caution">
    <text evidence="2">The sequence shown here is derived from an EMBL/GenBank/DDBJ whole genome shotgun (WGS) entry which is preliminary data.</text>
</comment>